<keyword evidence="1" id="KW-0732">Signal</keyword>
<evidence type="ECO:0000313" key="2">
    <source>
        <dbReference type="EMBL" id="SFO11944.1"/>
    </source>
</evidence>
<dbReference type="EMBL" id="FOVR01000003">
    <property type="protein sequence ID" value="SFO11944.1"/>
    <property type="molecule type" value="Genomic_DNA"/>
</dbReference>
<keyword evidence="3" id="KW-1185">Reference proteome</keyword>
<organism evidence="2 3">
    <name type="scientific">Cohaesibacter marisflavi</name>
    <dbReference type="NCBI Taxonomy" id="655353"/>
    <lineage>
        <taxon>Bacteria</taxon>
        <taxon>Pseudomonadati</taxon>
        <taxon>Pseudomonadota</taxon>
        <taxon>Alphaproteobacteria</taxon>
        <taxon>Hyphomicrobiales</taxon>
        <taxon>Cohaesibacteraceae</taxon>
    </lineage>
</organism>
<feature type="chain" id="PRO_5011773791" evidence="1">
    <location>
        <begin position="22"/>
        <end position="201"/>
    </location>
</feature>
<reference evidence="2 3" key="1">
    <citation type="submission" date="2016-10" db="EMBL/GenBank/DDBJ databases">
        <authorList>
            <person name="de Groot N.N."/>
        </authorList>
    </citation>
    <scope>NUCLEOTIDE SEQUENCE [LARGE SCALE GENOMIC DNA]</scope>
    <source>
        <strain evidence="2 3">CGMCC 1.9157</strain>
    </source>
</reference>
<dbReference type="STRING" id="655353.SAMN04488056_103225"/>
<dbReference type="RefSeq" id="WP_090070844.1">
    <property type="nucleotide sequence ID" value="NZ_FOVR01000003.1"/>
</dbReference>
<protein>
    <submittedName>
        <fullName evidence="2">Uncharacterized protein</fullName>
    </submittedName>
</protein>
<proteinExistence type="predicted"/>
<sequence>MKKILGAFGAILLALGTQTVAAPAPDLKQMDVEALQQQIDAWLNKEIVAMSVKAHNEKYGNMSDQDIITLDNQWRAEAEADDKPLIAATLSSPLSVYLSRMQGQSVGLFVEIFVMDNKGLNVGQSSITSDFWQGDEAKFQKTYDVGPKAVFVDDPEWDDNFNIWRAQINKSLTDPATGQLIGAATIEVNLTEWSRRQLAAN</sequence>
<accession>A0A1I5EKB2</accession>
<dbReference type="AlphaFoldDB" id="A0A1I5EKB2"/>
<dbReference type="Proteomes" id="UP000199236">
    <property type="component" value="Unassembled WGS sequence"/>
</dbReference>
<feature type="signal peptide" evidence="1">
    <location>
        <begin position="1"/>
        <end position="21"/>
    </location>
</feature>
<gene>
    <name evidence="2" type="ORF">SAMN04488056_103225</name>
</gene>
<evidence type="ECO:0000256" key="1">
    <source>
        <dbReference type="SAM" id="SignalP"/>
    </source>
</evidence>
<name>A0A1I5EKB2_9HYPH</name>
<dbReference type="OrthoDB" id="195732at2"/>
<evidence type="ECO:0000313" key="3">
    <source>
        <dbReference type="Proteomes" id="UP000199236"/>
    </source>
</evidence>